<gene>
    <name evidence="2" type="ORF">HNQ08_002841</name>
</gene>
<keyword evidence="3" id="KW-1185">Reference proteome</keyword>
<dbReference type="EMBL" id="JACHFL010000006">
    <property type="protein sequence ID" value="MBB5363735.1"/>
    <property type="molecule type" value="Genomic_DNA"/>
</dbReference>
<feature type="region of interest" description="Disordered" evidence="1">
    <location>
        <begin position="83"/>
        <end position="124"/>
    </location>
</feature>
<feature type="compositionally biased region" description="Polar residues" evidence="1">
    <location>
        <begin position="98"/>
        <end position="116"/>
    </location>
</feature>
<proteinExistence type="predicted"/>
<evidence type="ECO:0000313" key="2">
    <source>
        <dbReference type="EMBL" id="MBB5363735.1"/>
    </source>
</evidence>
<evidence type="ECO:0000313" key="3">
    <source>
        <dbReference type="Proteomes" id="UP000552709"/>
    </source>
</evidence>
<sequence length="124" mass="14408">MQRKEFLRSTLPFEAGPAAFLLPGWAIRLFDQRIAAGRRNHLDMLNTVEHRNFFEWGRPIAPQLIGVDSLWHVIFPINRTKKAHPRWDHDVPNVQHGPPSSTALQSQYFRPPTSTHRSSRDHRA</sequence>
<reference evidence="2 3" key="1">
    <citation type="submission" date="2020-08" db="EMBL/GenBank/DDBJ databases">
        <title>Genomic Encyclopedia of Type Strains, Phase IV (KMG-IV): sequencing the most valuable type-strain genomes for metagenomic binning, comparative biology and taxonomic classification.</title>
        <authorList>
            <person name="Goeker M."/>
        </authorList>
    </citation>
    <scope>NUCLEOTIDE SEQUENCE [LARGE SCALE GENOMIC DNA]</scope>
    <source>
        <strain evidence="2 3">DSM 27939</strain>
    </source>
</reference>
<comment type="caution">
    <text evidence="2">The sequence shown here is derived from an EMBL/GenBank/DDBJ whole genome shotgun (WGS) entry which is preliminary data.</text>
</comment>
<dbReference type="Proteomes" id="UP000552709">
    <property type="component" value="Unassembled WGS sequence"/>
</dbReference>
<evidence type="ECO:0000256" key="1">
    <source>
        <dbReference type="SAM" id="MobiDB-lite"/>
    </source>
</evidence>
<name>A0A7W8NFI2_9DEIO</name>
<dbReference type="AlphaFoldDB" id="A0A7W8NFI2"/>
<organism evidence="2 3">
    <name type="scientific">Deinococcus humi</name>
    <dbReference type="NCBI Taxonomy" id="662880"/>
    <lineage>
        <taxon>Bacteria</taxon>
        <taxon>Thermotogati</taxon>
        <taxon>Deinococcota</taxon>
        <taxon>Deinococci</taxon>
        <taxon>Deinococcales</taxon>
        <taxon>Deinococcaceae</taxon>
        <taxon>Deinococcus</taxon>
    </lineage>
</organism>
<protein>
    <submittedName>
        <fullName evidence="2">Uncharacterized protein</fullName>
    </submittedName>
</protein>
<accession>A0A7W8NFI2</accession>